<dbReference type="PANTHER" id="PTHR40891:SF1">
    <property type="entry name" value="DUF295 DOMAIN-CONTAINING PROTEIN"/>
    <property type="match status" value="1"/>
</dbReference>
<proteinExistence type="predicted"/>
<dbReference type="AlphaFoldDB" id="A0AAV1E9M3"/>
<protein>
    <submittedName>
        <fullName evidence="2">OLC1v1017434C1</fullName>
    </submittedName>
</protein>
<keyword evidence="3" id="KW-1185">Reference proteome</keyword>
<accession>A0AAV1E9M3</accession>
<dbReference type="Proteomes" id="UP001161247">
    <property type="component" value="Chromosome 8"/>
</dbReference>
<dbReference type="PANTHER" id="PTHR40891">
    <property type="entry name" value="DUF295 DOMAIN-CONTAINING PROTEIN"/>
    <property type="match status" value="1"/>
</dbReference>
<name>A0AAV1E9M3_OLDCO</name>
<dbReference type="EMBL" id="OX459125">
    <property type="protein sequence ID" value="CAI9116321.1"/>
    <property type="molecule type" value="Genomic_DNA"/>
</dbReference>
<gene>
    <name evidence="2" type="ORF">OLC1_LOCUS22651</name>
</gene>
<dbReference type="Pfam" id="PF03478">
    <property type="entry name" value="Beta-prop_KIB1-4"/>
    <property type="match status" value="1"/>
</dbReference>
<feature type="domain" description="KIB1-4 beta-propeller" evidence="1">
    <location>
        <begin position="39"/>
        <end position="126"/>
    </location>
</feature>
<evidence type="ECO:0000259" key="1">
    <source>
        <dbReference type="Pfam" id="PF03478"/>
    </source>
</evidence>
<sequence length="159" mass="17692">MAVEGRASLEYDQPGKNLLPVASQTCPWLLISHDNSYYTRSIPWLHNKIPLCESYGWMVCQDIETGVCNPISEQDMQLPPLQLVDNISKVIVSRAPDCLIFIIGESKEELGYLAFCKLGDKKFQESKVLQGRSILSEVVAVTSRLMQSGTLSQNKSSPS</sequence>
<reference evidence="2" key="1">
    <citation type="submission" date="2023-03" db="EMBL/GenBank/DDBJ databases">
        <authorList>
            <person name="Julca I."/>
        </authorList>
    </citation>
    <scope>NUCLEOTIDE SEQUENCE</scope>
</reference>
<evidence type="ECO:0000313" key="2">
    <source>
        <dbReference type="EMBL" id="CAI9116321.1"/>
    </source>
</evidence>
<dbReference type="InterPro" id="IPR005174">
    <property type="entry name" value="KIB1-4_b-propeller"/>
</dbReference>
<evidence type="ECO:0000313" key="3">
    <source>
        <dbReference type="Proteomes" id="UP001161247"/>
    </source>
</evidence>
<organism evidence="2 3">
    <name type="scientific">Oldenlandia corymbosa var. corymbosa</name>
    <dbReference type="NCBI Taxonomy" id="529605"/>
    <lineage>
        <taxon>Eukaryota</taxon>
        <taxon>Viridiplantae</taxon>
        <taxon>Streptophyta</taxon>
        <taxon>Embryophyta</taxon>
        <taxon>Tracheophyta</taxon>
        <taxon>Spermatophyta</taxon>
        <taxon>Magnoliopsida</taxon>
        <taxon>eudicotyledons</taxon>
        <taxon>Gunneridae</taxon>
        <taxon>Pentapetalae</taxon>
        <taxon>asterids</taxon>
        <taxon>lamiids</taxon>
        <taxon>Gentianales</taxon>
        <taxon>Rubiaceae</taxon>
        <taxon>Rubioideae</taxon>
        <taxon>Spermacoceae</taxon>
        <taxon>Hedyotis-Oldenlandia complex</taxon>
        <taxon>Oldenlandia</taxon>
    </lineage>
</organism>